<name>A0A4Y9ZM02_9AGAM</name>
<feature type="compositionally biased region" description="Polar residues" evidence="1">
    <location>
        <begin position="11"/>
        <end position="28"/>
    </location>
</feature>
<feature type="compositionally biased region" description="Pro residues" evidence="1">
    <location>
        <begin position="130"/>
        <end position="140"/>
    </location>
</feature>
<dbReference type="GO" id="GO:0005737">
    <property type="term" value="C:cytoplasm"/>
    <property type="evidence" value="ECO:0007669"/>
    <property type="project" value="TreeGrafter"/>
</dbReference>
<dbReference type="InterPro" id="IPR045168">
    <property type="entry name" value="YTH_prot"/>
</dbReference>
<dbReference type="OrthoDB" id="306690at2759"/>
<feature type="region of interest" description="Disordered" evidence="1">
    <location>
        <begin position="170"/>
        <end position="241"/>
    </location>
</feature>
<feature type="region of interest" description="Disordered" evidence="1">
    <location>
        <begin position="1"/>
        <end position="156"/>
    </location>
</feature>
<feature type="compositionally biased region" description="Low complexity" evidence="1">
    <location>
        <begin position="49"/>
        <end position="58"/>
    </location>
</feature>
<protein>
    <recommendedName>
        <fullName evidence="2">YTH domain-containing protein</fullName>
    </recommendedName>
</protein>
<dbReference type="Proteomes" id="UP000298061">
    <property type="component" value="Unassembled WGS sequence"/>
</dbReference>
<sequence length="571" mass="62696">MAPSGLKRAGTLQTQIRSSGPQTPSPTNADEEFGEGSTGHDDESYFNRQPAAQQQQSQYPTSPIGRSPWSTPSNESHWRPGGSHVGSTNNSNVAIDDVQRALSSLDINNGQNQGYPGNMFPGGQSAHPPRFNPSHPPPQQAPGMRTPNGGNGGSSRKLQLVTDLDERKQNVAGGASGPVSASAYVPPIGQGLPQQQRGVNEHDDRAYTASGSWDQKERLLSNRSSNPNLQFGYGQQGKMQGIPNVPPIPQQYLNQQGMAGTPRLGVLGTGQPPQGFLTSPIDVPSLIQSKGYNPANFDIRRVCAYLLTLSVMQHPADLSCQARYFVIKSYTEDDVHKSLKHEIWSSTDPGNKRLDKAFKETAGRGPIYLFFSVNASGHFCGMAEMITPVDYTLTSKVWATDKWKGVFKVRWIFVRDIPNANLRHIRLNNTQERKPVTNSRDTQELLPDAGQEMLRIFHSHPARTSLLQDFAFYELQSMQKMQTQAPPSPQQSSPSPPLQQQHAFAMNQNTIAYASQQLSMPQMNPMMQMQMQSPFMNPHAMQSVMRNQGSPVPVQPGQGYMSMSGVPGFSS</sequence>
<evidence type="ECO:0000313" key="3">
    <source>
        <dbReference type="EMBL" id="TFY74459.1"/>
    </source>
</evidence>
<dbReference type="InterPro" id="IPR007275">
    <property type="entry name" value="YTH_domain"/>
</dbReference>
<feature type="compositionally biased region" description="Low complexity" evidence="1">
    <location>
        <begin position="171"/>
        <end position="187"/>
    </location>
</feature>
<feature type="compositionally biased region" description="Pro residues" evidence="1">
    <location>
        <begin position="486"/>
        <end position="497"/>
    </location>
</feature>
<dbReference type="Gene3D" id="3.10.590.10">
    <property type="entry name" value="ph1033 like domains"/>
    <property type="match status" value="1"/>
</dbReference>
<dbReference type="PROSITE" id="PS50882">
    <property type="entry name" value="YTH"/>
    <property type="match status" value="1"/>
</dbReference>
<gene>
    <name evidence="3" type="ORF">EWM64_g9553</name>
</gene>
<dbReference type="EMBL" id="SFCI01002069">
    <property type="protein sequence ID" value="TFY74459.1"/>
    <property type="molecule type" value="Genomic_DNA"/>
</dbReference>
<dbReference type="GO" id="GO:0003729">
    <property type="term" value="F:mRNA binding"/>
    <property type="evidence" value="ECO:0007669"/>
    <property type="project" value="TreeGrafter"/>
</dbReference>
<accession>A0A4Y9ZM02</accession>
<dbReference type="PANTHER" id="PTHR12357">
    <property type="entry name" value="YTH YT521-B HOMOLOGY DOMAIN-CONTAINING"/>
    <property type="match status" value="1"/>
</dbReference>
<dbReference type="CDD" id="cd21134">
    <property type="entry name" value="YTH"/>
    <property type="match status" value="1"/>
</dbReference>
<dbReference type="Pfam" id="PF04146">
    <property type="entry name" value="YTH"/>
    <property type="match status" value="1"/>
</dbReference>
<organism evidence="3 4">
    <name type="scientific">Hericium alpestre</name>
    <dbReference type="NCBI Taxonomy" id="135208"/>
    <lineage>
        <taxon>Eukaryota</taxon>
        <taxon>Fungi</taxon>
        <taxon>Dikarya</taxon>
        <taxon>Basidiomycota</taxon>
        <taxon>Agaricomycotina</taxon>
        <taxon>Agaricomycetes</taxon>
        <taxon>Russulales</taxon>
        <taxon>Hericiaceae</taxon>
        <taxon>Hericium</taxon>
    </lineage>
</organism>
<comment type="caution">
    <text evidence="3">The sequence shown here is derived from an EMBL/GenBank/DDBJ whole genome shotgun (WGS) entry which is preliminary data.</text>
</comment>
<dbReference type="AlphaFoldDB" id="A0A4Y9ZM02"/>
<evidence type="ECO:0000256" key="1">
    <source>
        <dbReference type="SAM" id="MobiDB-lite"/>
    </source>
</evidence>
<dbReference type="PANTHER" id="PTHR12357:SF89">
    <property type="entry name" value="YTH DOMAIN-CONTAINING FAMILY PROTEIN"/>
    <property type="match status" value="1"/>
</dbReference>
<proteinExistence type="predicted"/>
<feature type="domain" description="YTH" evidence="2">
    <location>
        <begin position="322"/>
        <end position="457"/>
    </location>
</feature>
<feature type="region of interest" description="Disordered" evidence="1">
    <location>
        <begin position="479"/>
        <end position="500"/>
    </location>
</feature>
<dbReference type="GO" id="GO:1990247">
    <property type="term" value="F:N6-methyladenosine-containing RNA reader activity"/>
    <property type="evidence" value="ECO:0007669"/>
    <property type="project" value="TreeGrafter"/>
</dbReference>
<dbReference type="STRING" id="135208.A0A4Y9ZM02"/>
<reference evidence="3 4" key="1">
    <citation type="submission" date="2019-02" db="EMBL/GenBank/DDBJ databases">
        <title>Genome sequencing of the rare red list fungi Hericium alpestre (H. flagellum).</title>
        <authorList>
            <person name="Buettner E."/>
            <person name="Kellner H."/>
        </authorList>
    </citation>
    <scope>NUCLEOTIDE SEQUENCE [LARGE SCALE GENOMIC DNA]</scope>
    <source>
        <strain evidence="3 4">DSM 108284</strain>
    </source>
</reference>
<evidence type="ECO:0000313" key="4">
    <source>
        <dbReference type="Proteomes" id="UP000298061"/>
    </source>
</evidence>
<feature type="compositionally biased region" description="Polar residues" evidence="1">
    <location>
        <begin position="101"/>
        <end position="115"/>
    </location>
</feature>
<evidence type="ECO:0000259" key="2">
    <source>
        <dbReference type="PROSITE" id="PS50882"/>
    </source>
</evidence>
<keyword evidence="4" id="KW-1185">Reference proteome</keyword>
<dbReference type="GO" id="GO:0061157">
    <property type="term" value="P:mRNA destabilization"/>
    <property type="evidence" value="ECO:0007669"/>
    <property type="project" value="TreeGrafter"/>
</dbReference>